<gene>
    <name evidence="1" type="ORF">METZ01_LOCUS465334</name>
</gene>
<organism evidence="1">
    <name type="scientific">marine metagenome</name>
    <dbReference type="NCBI Taxonomy" id="408172"/>
    <lineage>
        <taxon>unclassified sequences</taxon>
        <taxon>metagenomes</taxon>
        <taxon>ecological metagenomes</taxon>
    </lineage>
</organism>
<evidence type="ECO:0008006" key="2">
    <source>
        <dbReference type="Google" id="ProtNLM"/>
    </source>
</evidence>
<protein>
    <recommendedName>
        <fullName evidence="2">DUF1501 domain-containing protein</fullName>
    </recommendedName>
</protein>
<accession>A0A383AY65</accession>
<dbReference type="Pfam" id="PF07394">
    <property type="entry name" value="DUF1501"/>
    <property type="match status" value="1"/>
</dbReference>
<name>A0A383AY65_9ZZZZ</name>
<evidence type="ECO:0000313" key="1">
    <source>
        <dbReference type="EMBL" id="SVE12480.1"/>
    </source>
</evidence>
<dbReference type="PANTHER" id="PTHR43737">
    <property type="entry name" value="BLL7424 PROTEIN"/>
    <property type="match status" value="1"/>
</dbReference>
<dbReference type="EMBL" id="UINC01195763">
    <property type="protein sequence ID" value="SVE12480.1"/>
    <property type="molecule type" value="Genomic_DNA"/>
</dbReference>
<reference evidence="1" key="1">
    <citation type="submission" date="2018-05" db="EMBL/GenBank/DDBJ databases">
        <authorList>
            <person name="Lanie J.A."/>
            <person name="Ng W.-L."/>
            <person name="Kazmierczak K.M."/>
            <person name="Andrzejewski T.M."/>
            <person name="Davidsen T.M."/>
            <person name="Wayne K.J."/>
            <person name="Tettelin H."/>
            <person name="Glass J.I."/>
            <person name="Rusch D."/>
            <person name="Podicherti R."/>
            <person name="Tsui H.-C.T."/>
            <person name="Winkler M.E."/>
        </authorList>
    </citation>
    <scope>NUCLEOTIDE SEQUENCE</scope>
</reference>
<dbReference type="AlphaFoldDB" id="A0A383AY65"/>
<dbReference type="PANTHER" id="PTHR43737:SF1">
    <property type="entry name" value="DUF1501 DOMAIN-CONTAINING PROTEIN"/>
    <property type="match status" value="1"/>
</dbReference>
<dbReference type="InterPro" id="IPR010869">
    <property type="entry name" value="DUF1501"/>
</dbReference>
<proteinExistence type="predicted"/>
<sequence>RTAALDVFARMYTPVSGTGPVMDYLGQTGLNALKGADILKTAPAKYSSTVEYGDDPISQNLKGIAQVLLADLGTRIFYTQQSGFDTHANQVPTQPMLLGQLSQGIGDFYADLREHNASNNVLMFVFTEFGRRVKDNGSGTDHGSGGMAMAIGDPVNGGMHSEYPSLKEEDLLEGDLHFNIDFRGVYGTMVERWLGLDPVPVVGGIFEQLGFL</sequence>
<feature type="non-terminal residue" evidence="1">
    <location>
        <position position="1"/>
    </location>
</feature>